<dbReference type="Proteomes" id="UP000756860">
    <property type="component" value="Unassembled WGS sequence"/>
</dbReference>
<evidence type="ECO:0000313" key="2">
    <source>
        <dbReference type="Proteomes" id="UP000756860"/>
    </source>
</evidence>
<dbReference type="RefSeq" id="WP_214174517.1">
    <property type="nucleotide sequence ID" value="NZ_JAHCVK010000001.1"/>
</dbReference>
<comment type="caution">
    <text evidence="1">The sequence shown here is derived from an EMBL/GenBank/DDBJ whole genome shotgun (WGS) entry which is preliminary data.</text>
</comment>
<sequence length="70" mass="7896">MRGKDLSCLAWQPMNDPIGMAAYEAFDAKGRGYYLVRNKHRPEMLFVVSDGMSVPPGWYTDKGGTIRRVS</sequence>
<name>A0ABS5SB34_9BACT</name>
<gene>
    <name evidence="1" type="ORF">KI810_05925</name>
</gene>
<dbReference type="EMBL" id="JAHCVK010000001">
    <property type="protein sequence ID" value="MBT0652585.1"/>
    <property type="molecule type" value="Genomic_DNA"/>
</dbReference>
<keyword evidence="2" id="KW-1185">Reference proteome</keyword>
<proteinExistence type="predicted"/>
<evidence type="ECO:0000313" key="1">
    <source>
        <dbReference type="EMBL" id="MBT0652585.1"/>
    </source>
</evidence>
<protein>
    <submittedName>
        <fullName evidence="1">Uncharacterized protein</fullName>
    </submittedName>
</protein>
<organism evidence="1 2">
    <name type="scientific">Geomobilimonas luticola</name>
    <dbReference type="NCBI Taxonomy" id="1114878"/>
    <lineage>
        <taxon>Bacteria</taxon>
        <taxon>Pseudomonadati</taxon>
        <taxon>Thermodesulfobacteriota</taxon>
        <taxon>Desulfuromonadia</taxon>
        <taxon>Geobacterales</taxon>
        <taxon>Geobacteraceae</taxon>
        <taxon>Geomobilimonas</taxon>
    </lineage>
</organism>
<reference evidence="1 2" key="1">
    <citation type="submission" date="2021-05" db="EMBL/GenBank/DDBJ databases">
        <title>The draft genome of Geobacter luticola JCM 17780.</title>
        <authorList>
            <person name="Xu Z."/>
            <person name="Masuda Y."/>
            <person name="Itoh H."/>
            <person name="Senoo K."/>
        </authorList>
    </citation>
    <scope>NUCLEOTIDE SEQUENCE [LARGE SCALE GENOMIC DNA]</scope>
    <source>
        <strain evidence="1 2">JCM 17780</strain>
    </source>
</reference>
<accession>A0ABS5SB34</accession>